<evidence type="ECO:0000313" key="1">
    <source>
        <dbReference type="EMBL" id="MBD2776208.1"/>
    </source>
</evidence>
<dbReference type="RefSeq" id="WP_190835277.1">
    <property type="nucleotide sequence ID" value="NZ_CAWPPI010000088.1"/>
</dbReference>
<dbReference type="EMBL" id="JACXAE010000088">
    <property type="protein sequence ID" value="MBD2776208.1"/>
    <property type="molecule type" value="Genomic_DNA"/>
</dbReference>
<reference evidence="1" key="1">
    <citation type="submission" date="2020-09" db="EMBL/GenBank/DDBJ databases">
        <title>Iningainema tapete sp. nov. (Scytonemataceae, Cyanobacteria) from greenhouses in central Florida (USA) produces two types of nodularin with biosynthetic potential for microcystin-LR and anabaenopeptins.</title>
        <authorList>
            <person name="Berthold D.E."/>
            <person name="Lefler F.W."/>
            <person name="Huang I.-S."/>
            <person name="Abdulla H."/>
            <person name="Zimba P.V."/>
            <person name="Laughinghouse H.D. IV."/>
        </authorList>
    </citation>
    <scope>NUCLEOTIDE SEQUENCE</scope>
    <source>
        <strain evidence="1">BLCCT55</strain>
    </source>
</reference>
<comment type="caution">
    <text evidence="1">The sequence shown here is derived from an EMBL/GenBank/DDBJ whole genome shotgun (WGS) entry which is preliminary data.</text>
</comment>
<dbReference type="InterPro" id="IPR010985">
    <property type="entry name" value="Ribbon_hlx_hlx"/>
</dbReference>
<name>A0A8J7BZM3_9CYAN</name>
<sequence length="90" mass="10053">MERTIRTTLTLPAELLEATDKAVQSGKAKSRNDFVARALRRELAALKRAEIDAAFAQMANDAEYHAEAKMIAEEFASSDWEAWQLAEAQL</sequence>
<gene>
    <name evidence="1" type="ORF">ICL16_30155</name>
</gene>
<dbReference type="Proteomes" id="UP000629098">
    <property type="component" value="Unassembled WGS sequence"/>
</dbReference>
<dbReference type="GO" id="GO:0006355">
    <property type="term" value="P:regulation of DNA-templated transcription"/>
    <property type="evidence" value="ECO:0007669"/>
    <property type="project" value="InterPro"/>
</dbReference>
<organism evidence="1 2">
    <name type="scientific">Iningainema tapete BLCC-T55</name>
    <dbReference type="NCBI Taxonomy" id="2748662"/>
    <lineage>
        <taxon>Bacteria</taxon>
        <taxon>Bacillati</taxon>
        <taxon>Cyanobacteriota</taxon>
        <taxon>Cyanophyceae</taxon>
        <taxon>Nostocales</taxon>
        <taxon>Scytonemataceae</taxon>
        <taxon>Iningainema tapete</taxon>
    </lineage>
</organism>
<dbReference type="CDD" id="cd22231">
    <property type="entry name" value="RHH_NikR_HicB-like"/>
    <property type="match status" value="1"/>
</dbReference>
<dbReference type="InterPro" id="IPR013321">
    <property type="entry name" value="Arc_rbn_hlx_hlx"/>
</dbReference>
<dbReference type="AlphaFoldDB" id="A0A8J7BZM3"/>
<dbReference type="SUPFAM" id="SSF47598">
    <property type="entry name" value="Ribbon-helix-helix"/>
    <property type="match status" value="1"/>
</dbReference>
<keyword evidence="2" id="KW-1185">Reference proteome</keyword>
<proteinExistence type="predicted"/>
<dbReference type="NCBIfam" id="NF041551">
    <property type="entry name" value="YlcI_YnfO_N"/>
    <property type="match status" value="1"/>
</dbReference>
<protein>
    <submittedName>
        <fullName evidence="1">Ribbon-helix-helix protein, CopG family</fullName>
    </submittedName>
</protein>
<evidence type="ECO:0000313" key="2">
    <source>
        <dbReference type="Proteomes" id="UP000629098"/>
    </source>
</evidence>
<dbReference type="Gene3D" id="1.10.1220.10">
    <property type="entry name" value="Met repressor-like"/>
    <property type="match status" value="1"/>
</dbReference>
<accession>A0A8J7BZM3</accession>